<protein>
    <recommendedName>
        <fullName evidence="2">C-type lectin domain-containing protein</fullName>
    </recommendedName>
</protein>
<dbReference type="SUPFAM" id="SSF56436">
    <property type="entry name" value="C-type lectin-like"/>
    <property type="match status" value="1"/>
</dbReference>
<comment type="caution">
    <text evidence="3">The sequence shown here is derived from an EMBL/GenBank/DDBJ whole genome shotgun (WGS) entry which is preliminary data.</text>
</comment>
<dbReference type="EMBL" id="JAODUP010001262">
    <property type="protein sequence ID" value="KAK2140741.1"/>
    <property type="molecule type" value="Genomic_DNA"/>
</dbReference>
<gene>
    <name evidence="3" type="ORF">LSH36_1262g00000</name>
</gene>
<dbReference type="InterPro" id="IPR016186">
    <property type="entry name" value="C-type_lectin-like/link_sf"/>
</dbReference>
<evidence type="ECO:0000313" key="3">
    <source>
        <dbReference type="EMBL" id="KAK2140741.1"/>
    </source>
</evidence>
<feature type="domain" description="C-type lectin" evidence="2">
    <location>
        <begin position="138"/>
        <end position="219"/>
    </location>
</feature>
<dbReference type="Proteomes" id="UP001208570">
    <property type="component" value="Unassembled WGS sequence"/>
</dbReference>
<accession>A0AAD9MR42</accession>
<proteinExistence type="predicted"/>
<dbReference type="InterPro" id="IPR016187">
    <property type="entry name" value="CTDL_fold"/>
</dbReference>
<keyword evidence="4" id="KW-1185">Reference proteome</keyword>
<keyword evidence="1" id="KW-0732">Signal</keyword>
<feature type="chain" id="PRO_5041989251" description="C-type lectin domain-containing protein" evidence="1">
    <location>
        <begin position="23"/>
        <end position="268"/>
    </location>
</feature>
<organism evidence="3 4">
    <name type="scientific">Paralvinella palmiformis</name>
    <dbReference type="NCBI Taxonomy" id="53620"/>
    <lineage>
        <taxon>Eukaryota</taxon>
        <taxon>Metazoa</taxon>
        <taxon>Spiralia</taxon>
        <taxon>Lophotrochozoa</taxon>
        <taxon>Annelida</taxon>
        <taxon>Polychaeta</taxon>
        <taxon>Sedentaria</taxon>
        <taxon>Canalipalpata</taxon>
        <taxon>Terebellida</taxon>
        <taxon>Terebelliformia</taxon>
        <taxon>Alvinellidae</taxon>
        <taxon>Paralvinella</taxon>
    </lineage>
</organism>
<dbReference type="InterPro" id="IPR001304">
    <property type="entry name" value="C-type_lectin-like"/>
</dbReference>
<evidence type="ECO:0000256" key="1">
    <source>
        <dbReference type="SAM" id="SignalP"/>
    </source>
</evidence>
<dbReference type="AlphaFoldDB" id="A0AAD9MR42"/>
<dbReference type="PROSITE" id="PS50041">
    <property type="entry name" value="C_TYPE_LECTIN_2"/>
    <property type="match status" value="1"/>
</dbReference>
<reference evidence="3" key="1">
    <citation type="journal article" date="2023" name="Mol. Biol. Evol.">
        <title>Third-Generation Sequencing Reveals the Adaptive Role of the Epigenome in Three Deep-Sea Polychaetes.</title>
        <authorList>
            <person name="Perez M."/>
            <person name="Aroh O."/>
            <person name="Sun Y."/>
            <person name="Lan Y."/>
            <person name="Juniper S.K."/>
            <person name="Young C.R."/>
            <person name="Angers B."/>
            <person name="Qian P.Y."/>
        </authorList>
    </citation>
    <scope>NUCLEOTIDE SEQUENCE</scope>
    <source>
        <strain evidence="3">P08H-3</strain>
    </source>
</reference>
<feature type="signal peptide" evidence="1">
    <location>
        <begin position="1"/>
        <end position="22"/>
    </location>
</feature>
<dbReference type="Gene3D" id="3.10.100.10">
    <property type="entry name" value="Mannose-Binding Protein A, subunit A"/>
    <property type="match status" value="1"/>
</dbReference>
<evidence type="ECO:0000259" key="2">
    <source>
        <dbReference type="PROSITE" id="PS50041"/>
    </source>
</evidence>
<evidence type="ECO:0000313" key="4">
    <source>
        <dbReference type="Proteomes" id="UP001208570"/>
    </source>
</evidence>
<name>A0AAD9MR42_9ANNE</name>
<sequence length="268" mass="30843">MKDIAKLMFLITGLCCLSVVNGKCNRDTCKRKEYTPIKGCNHDGKVLTVHDDVPLRLCVKSCRTYLECRSFNMKWINPSRTLGTCTLLEEVFITSSETGSVYDENYTHYYWCPEEMIYNLITGVCIANKSEVHRHAGESFCTKLHPGAHLIDIVSEEEQLAYLPVFSNSFEYFDDIWTSAVRSAGKGNNFYWKNSGNPLIYTNWAPYQLTIEILKSSWSCLSAKAKEKSRIANLMREKTMLQKHPKLQMLIKELKREIELGKGNTYCR</sequence>
<dbReference type="CDD" id="cd00037">
    <property type="entry name" value="CLECT"/>
    <property type="match status" value="1"/>
</dbReference>